<proteinExistence type="predicted"/>
<keyword evidence="5" id="KW-0597">Phosphoprotein</keyword>
<feature type="transmembrane region" description="Helical" evidence="14">
    <location>
        <begin position="7"/>
        <end position="34"/>
    </location>
</feature>
<dbReference type="PROSITE" id="PS50109">
    <property type="entry name" value="HIS_KIN"/>
    <property type="match status" value="1"/>
</dbReference>
<keyword evidence="18" id="KW-1185">Reference proteome</keyword>
<dbReference type="Proteomes" id="UP001595882">
    <property type="component" value="Unassembled WGS sequence"/>
</dbReference>
<evidence type="ECO:0000313" key="17">
    <source>
        <dbReference type="EMBL" id="MFC4401763.1"/>
    </source>
</evidence>
<sequence>MSIRVKLLLSYLIMIILPLGLVVSFLHLLFHLFVGNLEEMKDYYNVEEPFVEELLTEDLLIYTNLQSYVKENPEAFRNPGILKQYEQQLSKRKAVLLVREDEGFIYQSEKLEEDLLSTLSQQTNSTGSAQGYLSTNEATWLYTSTDFFFDDGNKGTYFLLLDIGLIDSFIRVVVPTLIITFILAFLVTSGILTYVVSKHIIDPLKELKEAANRMKEGELEPAIIIKRKDEIGELSDALEEMRVRLIDSVEKQLKYEKNRRELINNISHDLKTPITSIKGYVEGIMDGVANDREKLEKYCRTIHVKATHMDHLIDELFLFSKLDMNSVAFFFEKVDIQEFLENMIEEMKLDFEKQKIEVTLDNKLTGEPFIKADREKLERVIRNILANSIKFFDKEKKQLSLSLEKSDPFILLIIKDNGQGIKKENLAHVLDRFYKGDSSRNTENGGSGIGLAIAKQIVEAHGGTISIESTYGEGTTIYLSLKQWK</sequence>
<evidence type="ECO:0000256" key="3">
    <source>
        <dbReference type="ARBA" id="ARBA00012438"/>
    </source>
</evidence>
<dbReference type="Gene3D" id="6.10.340.10">
    <property type="match status" value="1"/>
</dbReference>
<dbReference type="EMBL" id="JBHSDT010000001">
    <property type="protein sequence ID" value="MFC4401763.1"/>
    <property type="molecule type" value="Genomic_DNA"/>
</dbReference>
<dbReference type="CDD" id="cd00075">
    <property type="entry name" value="HATPase"/>
    <property type="match status" value="1"/>
</dbReference>
<dbReference type="RefSeq" id="WP_390248644.1">
    <property type="nucleotide sequence ID" value="NZ_JBHSDT010000001.1"/>
</dbReference>
<gene>
    <name evidence="17" type="ORF">ACFOY7_01435</name>
</gene>
<dbReference type="Pfam" id="PF00672">
    <property type="entry name" value="HAMP"/>
    <property type="match status" value="1"/>
</dbReference>
<evidence type="ECO:0000259" key="16">
    <source>
        <dbReference type="PROSITE" id="PS50885"/>
    </source>
</evidence>
<evidence type="ECO:0000256" key="8">
    <source>
        <dbReference type="ARBA" id="ARBA00022741"/>
    </source>
</evidence>
<evidence type="ECO:0000256" key="1">
    <source>
        <dbReference type="ARBA" id="ARBA00000085"/>
    </source>
</evidence>
<feature type="domain" description="Histidine kinase" evidence="15">
    <location>
        <begin position="265"/>
        <end position="485"/>
    </location>
</feature>
<feature type="transmembrane region" description="Helical" evidence="14">
    <location>
        <begin position="169"/>
        <end position="196"/>
    </location>
</feature>
<evidence type="ECO:0000256" key="6">
    <source>
        <dbReference type="ARBA" id="ARBA00022679"/>
    </source>
</evidence>
<keyword evidence="7 14" id="KW-0812">Transmembrane</keyword>
<evidence type="ECO:0000256" key="14">
    <source>
        <dbReference type="SAM" id="Phobius"/>
    </source>
</evidence>
<dbReference type="InterPro" id="IPR003594">
    <property type="entry name" value="HATPase_dom"/>
</dbReference>
<dbReference type="Pfam" id="PF02518">
    <property type="entry name" value="HATPase_c"/>
    <property type="match status" value="1"/>
</dbReference>
<dbReference type="PRINTS" id="PR00344">
    <property type="entry name" value="BCTRLSENSOR"/>
</dbReference>
<evidence type="ECO:0000256" key="2">
    <source>
        <dbReference type="ARBA" id="ARBA00004651"/>
    </source>
</evidence>
<keyword evidence="8" id="KW-0547">Nucleotide-binding</keyword>
<dbReference type="InterPro" id="IPR036890">
    <property type="entry name" value="HATPase_C_sf"/>
</dbReference>
<reference evidence="18" key="1">
    <citation type="journal article" date="2019" name="Int. J. Syst. Evol. Microbiol.">
        <title>The Global Catalogue of Microorganisms (GCM) 10K type strain sequencing project: providing services to taxonomists for standard genome sequencing and annotation.</title>
        <authorList>
            <consortium name="The Broad Institute Genomics Platform"/>
            <consortium name="The Broad Institute Genome Sequencing Center for Infectious Disease"/>
            <person name="Wu L."/>
            <person name="Ma J."/>
        </authorList>
    </citation>
    <scope>NUCLEOTIDE SEQUENCE [LARGE SCALE GENOMIC DNA]</scope>
    <source>
        <strain evidence="18">CCUG 37865</strain>
    </source>
</reference>
<evidence type="ECO:0000256" key="4">
    <source>
        <dbReference type="ARBA" id="ARBA00022475"/>
    </source>
</evidence>
<dbReference type="EC" id="2.7.13.3" evidence="3"/>
<feature type="domain" description="HAMP" evidence="16">
    <location>
        <begin position="198"/>
        <end position="250"/>
    </location>
</feature>
<protein>
    <recommendedName>
        <fullName evidence="3">histidine kinase</fullName>
        <ecNumber evidence="3">2.7.13.3</ecNumber>
    </recommendedName>
</protein>
<keyword evidence="4" id="KW-1003">Cell membrane</keyword>
<dbReference type="CDD" id="cd06225">
    <property type="entry name" value="HAMP"/>
    <property type="match status" value="1"/>
</dbReference>
<dbReference type="SMART" id="SM00387">
    <property type="entry name" value="HATPase_c"/>
    <property type="match status" value="1"/>
</dbReference>
<dbReference type="Pfam" id="PF00512">
    <property type="entry name" value="HisKA"/>
    <property type="match status" value="1"/>
</dbReference>
<dbReference type="PANTHER" id="PTHR45528:SF1">
    <property type="entry name" value="SENSOR HISTIDINE KINASE CPXA"/>
    <property type="match status" value="1"/>
</dbReference>
<dbReference type="PROSITE" id="PS50885">
    <property type="entry name" value="HAMP"/>
    <property type="match status" value="1"/>
</dbReference>
<keyword evidence="10" id="KW-0067">ATP-binding</keyword>
<dbReference type="SMART" id="SM00388">
    <property type="entry name" value="HisKA"/>
    <property type="match status" value="1"/>
</dbReference>
<evidence type="ECO:0000256" key="11">
    <source>
        <dbReference type="ARBA" id="ARBA00022989"/>
    </source>
</evidence>
<dbReference type="PANTHER" id="PTHR45528">
    <property type="entry name" value="SENSOR HISTIDINE KINASE CPXA"/>
    <property type="match status" value="1"/>
</dbReference>
<dbReference type="SUPFAM" id="SSF158472">
    <property type="entry name" value="HAMP domain-like"/>
    <property type="match status" value="1"/>
</dbReference>
<accession>A0ABV8WRP3</accession>
<keyword evidence="6" id="KW-0808">Transferase</keyword>
<dbReference type="Gene3D" id="1.10.287.130">
    <property type="match status" value="1"/>
</dbReference>
<keyword evidence="12" id="KW-0902">Two-component regulatory system</keyword>
<dbReference type="SMART" id="SM00304">
    <property type="entry name" value="HAMP"/>
    <property type="match status" value="1"/>
</dbReference>
<evidence type="ECO:0000256" key="12">
    <source>
        <dbReference type="ARBA" id="ARBA00023012"/>
    </source>
</evidence>
<dbReference type="InterPro" id="IPR050398">
    <property type="entry name" value="HssS/ArlS-like"/>
</dbReference>
<dbReference type="InterPro" id="IPR005467">
    <property type="entry name" value="His_kinase_dom"/>
</dbReference>
<dbReference type="SUPFAM" id="SSF55874">
    <property type="entry name" value="ATPase domain of HSP90 chaperone/DNA topoisomerase II/histidine kinase"/>
    <property type="match status" value="1"/>
</dbReference>
<evidence type="ECO:0000256" key="7">
    <source>
        <dbReference type="ARBA" id="ARBA00022692"/>
    </source>
</evidence>
<keyword evidence="11 14" id="KW-1133">Transmembrane helix</keyword>
<evidence type="ECO:0000259" key="15">
    <source>
        <dbReference type="PROSITE" id="PS50109"/>
    </source>
</evidence>
<dbReference type="InterPro" id="IPR003660">
    <property type="entry name" value="HAMP_dom"/>
</dbReference>
<keyword evidence="9 17" id="KW-0418">Kinase</keyword>
<comment type="subcellular location">
    <subcellularLocation>
        <location evidence="2">Cell membrane</location>
        <topology evidence="2">Multi-pass membrane protein</topology>
    </subcellularLocation>
</comment>
<evidence type="ECO:0000256" key="13">
    <source>
        <dbReference type="ARBA" id="ARBA00023136"/>
    </source>
</evidence>
<dbReference type="InterPro" id="IPR004358">
    <property type="entry name" value="Sig_transdc_His_kin-like_C"/>
</dbReference>
<dbReference type="GO" id="GO:0016301">
    <property type="term" value="F:kinase activity"/>
    <property type="evidence" value="ECO:0007669"/>
    <property type="project" value="UniProtKB-KW"/>
</dbReference>
<dbReference type="InterPro" id="IPR003661">
    <property type="entry name" value="HisK_dim/P_dom"/>
</dbReference>
<keyword evidence="13 14" id="KW-0472">Membrane</keyword>
<dbReference type="InterPro" id="IPR036097">
    <property type="entry name" value="HisK_dim/P_sf"/>
</dbReference>
<comment type="catalytic activity">
    <reaction evidence="1">
        <text>ATP + protein L-histidine = ADP + protein N-phospho-L-histidine.</text>
        <dbReference type="EC" id="2.7.13.3"/>
    </reaction>
</comment>
<organism evidence="17 18">
    <name type="scientific">Gracilibacillus xinjiangensis</name>
    <dbReference type="NCBI Taxonomy" id="1193282"/>
    <lineage>
        <taxon>Bacteria</taxon>
        <taxon>Bacillati</taxon>
        <taxon>Bacillota</taxon>
        <taxon>Bacilli</taxon>
        <taxon>Bacillales</taxon>
        <taxon>Bacillaceae</taxon>
        <taxon>Gracilibacillus</taxon>
    </lineage>
</organism>
<evidence type="ECO:0000256" key="5">
    <source>
        <dbReference type="ARBA" id="ARBA00022553"/>
    </source>
</evidence>
<evidence type="ECO:0000313" key="18">
    <source>
        <dbReference type="Proteomes" id="UP001595882"/>
    </source>
</evidence>
<name>A0ABV8WRP3_9BACI</name>
<evidence type="ECO:0000256" key="9">
    <source>
        <dbReference type="ARBA" id="ARBA00022777"/>
    </source>
</evidence>
<evidence type="ECO:0000256" key="10">
    <source>
        <dbReference type="ARBA" id="ARBA00022840"/>
    </source>
</evidence>
<dbReference type="CDD" id="cd00082">
    <property type="entry name" value="HisKA"/>
    <property type="match status" value="1"/>
</dbReference>
<dbReference type="SUPFAM" id="SSF47384">
    <property type="entry name" value="Homodimeric domain of signal transducing histidine kinase"/>
    <property type="match status" value="1"/>
</dbReference>
<dbReference type="Gene3D" id="3.30.565.10">
    <property type="entry name" value="Histidine kinase-like ATPase, C-terminal domain"/>
    <property type="match status" value="1"/>
</dbReference>
<comment type="caution">
    <text evidence="17">The sequence shown here is derived from an EMBL/GenBank/DDBJ whole genome shotgun (WGS) entry which is preliminary data.</text>
</comment>